<evidence type="ECO:0000313" key="1">
    <source>
        <dbReference type="EMBL" id="MCI48755.1"/>
    </source>
</evidence>
<comment type="caution">
    <text evidence="1">The sequence shown here is derived from an EMBL/GenBank/DDBJ whole genome shotgun (WGS) entry which is preliminary data.</text>
</comment>
<dbReference type="EMBL" id="LXQA010391180">
    <property type="protein sequence ID" value="MCI48755.1"/>
    <property type="molecule type" value="Genomic_DNA"/>
</dbReference>
<organism evidence="1 2">
    <name type="scientific">Trifolium medium</name>
    <dbReference type="NCBI Taxonomy" id="97028"/>
    <lineage>
        <taxon>Eukaryota</taxon>
        <taxon>Viridiplantae</taxon>
        <taxon>Streptophyta</taxon>
        <taxon>Embryophyta</taxon>
        <taxon>Tracheophyta</taxon>
        <taxon>Spermatophyta</taxon>
        <taxon>Magnoliopsida</taxon>
        <taxon>eudicotyledons</taxon>
        <taxon>Gunneridae</taxon>
        <taxon>Pentapetalae</taxon>
        <taxon>rosids</taxon>
        <taxon>fabids</taxon>
        <taxon>Fabales</taxon>
        <taxon>Fabaceae</taxon>
        <taxon>Papilionoideae</taxon>
        <taxon>50 kb inversion clade</taxon>
        <taxon>NPAAA clade</taxon>
        <taxon>Hologalegina</taxon>
        <taxon>IRL clade</taxon>
        <taxon>Trifolieae</taxon>
        <taxon>Trifolium</taxon>
    </lineage>
</organism>
<dbReference type="AlphaFoldDB" id="A0A392SLA9"/>
<proteinExistence type="predicted"/>
<keyword evidence="2" id="KW-1185">Reference proteome</keyword>
<evidence type="ECO:0000313" key="2">
    <source>
        <dbReference type="Proteomes" id="UP000265520"/>
    </source>
</evidence>
<dbReference type="Proteomes" id="UP000265520">
    <property type="component" value="Unassembled WGS sequence"/>
</dbReference>
<feature type="non-terminal residue" evidence="1">
    <location>
        <position position="1"/>
    </location>
</feature>
<sequence>LSPPSSSRSTPSRCSVLVRWFGRPWRRDTTTFPPFKGGSSSRRRCELLWTICHRDTAGSSITGGWKIRRNRMG</sequence>
<protein>
    <submittedName>
        <fullName evidence="1">Uncharacterized protein</fullName>
    </submittedName>
</protein>
<accession>A0A392SLA9</accession>
<reference evidence="1 2" key="1">
    <citation type="journal article" date="2018" name="Front. Plant Sci.">
        <title>Red Clover (Trifolium pratense) and Zigzag Clover (T. medium) - A Picture of Genomic Similarities and Differences.</title>
        <authorList>
            <person name="Dluhosova J."/>
            <person name="Istvanek J."/>
            <person name="Nedelnik J."/>
            <person name="Repkova J."/>
        </authorList>
    </citation>
    <scope>NUCLEOTIDE SEQUENCE [LARGE SCALE GENOMIC DNA]</scope>
    <source>
        <strain evidence="2">cv. 10/8</strain>
        <tissue evidence="1">Leaf</tissue>
    </source>
</reference>
<name>A0A392SLA9_9FABA</name>